<comment type="similarity">
    <text evidence="2">Belongs to the glutamate-gated ion channel (TC 1.A.10.1) family.</text>
</comment>
<dbReference type="Pfam" id="PF00060">
    <property type="entry name" value="Lig_chan"/>
    <property type="match status" value="1"/>
</dbReference>
<comment type="caution">
    <text evidence="12">The sequence shown here is derived from an EMBL/GenBank/DDBJ whole genome shotgun (WGS) entry which is preliminary data.</text>
</comment>
<reference evidence="12 13" key="1">
    <citation type="submission" date="2018-04" db="EMBL/GenBank/DDBJ databases">
        <authorList>
            <person name="Zhang X."/>
            <person name="Yuan J."/>
            <person name="Li F."/>
            <person name="Xiang J."/>
        </authorList>
    </citation>
    <scope>NUCLEOTIDE SEQUENCE [LARGE SCALE GENOMIC DNA]</scope>
    <source>
        <tissue evidence="12">Muscle</tissue>
    </source>
</reference>
<evidence type="ECO:0000256" key="4">
    <source>
        <dbReference type="ARBA" id="ARBA00022692"/>
    </source>
</evidence>
<evidence type="ECO:0000256" key="10">
    <source>
        <dbReference type="SAM" id="Phobius"/>
    </source>
</evidence>
<sequence>MYCAVDELKMKIYTLVWLTTAQVYFGASFVTLYGRKSLTEGEEASRAPEVGGAIVDILSLKATPPCSTLLLSDGTSWAAVILQELARLLSAWGVGVFRATGGEREANGTGDQLSQVVPLARQIRLNYRCTNVVVISRDLTFLTAFAKRSLQDRLLVWSTKLLLVTRRALREVQELLEAHWTFSMLNTALLNLWEDEGGARYDVYLHMPYGPGGKKSRRVATWTARRGVVLRARQRLFPEKFLNFHGAEVKITALPFLPFWNVAKEKGNGGAEVERYTGSDYVLLETLAWKMNFTISILPSSSWSEATRFVEERLAFMTSIYHIVLPGRQERYDFTFTYEFAQFSFGLAKPFLRPRWQSLYYPLTDEVWAAILAAVVVVPLVLFVSPPQGLPRRSSTRVLVGAWLLFSMVVVYVYKGNLTASLMLPKYPPRPETLAELVTAVDTITMPPYGEDFRRFFKASDSIIFNKAADLMVIGPSVMEGLAGATQRKQAHLSGVRHMQHSIAESFTDANGETRLYVGRDSVFPAPSGWPVPHDAPYKHVLDRNIMAIIEAGLYEKWAEIMLDDARQESKERQQRDQQQNQGEETAVAETNSGEKPLTIVHLQGPLILLLLGLIFSAFTFTLEVVVVSWFSSRPG</sequence>
<dbReference type="InterPro" id="IPR052192">
    <property type="entry name" value="Insect_Ionotropic_Sensory_Rcpt"/>
</dbReference>
<dbReference type="GO" id="GO:0050906">
    <property type="term" value="P:detection of stimulus involved in sensory perception"/>
    <property type="evidence" value="ECO:0007669"/>
    <property type="project" value="UniProtKB-ARBA"/>
</dbReference>
<reference evidence="12 13" key="2">
    <citation type="submission" date="2019-01" db="EMBL/GenBank/DDBJ databases">
        <title>The decoding of complex shrimp genome reveals the adaptation for benthos swimmer, frequently molting mechanism and breeding impact on genome.</title>
        <authorList>
            <person name="Sun Y."/>
            <person name="Gao Y."/>
            <person name="Yu Y."/>
        </authorList>
    </citation>
    <scope>NUCLEOTIDE SEQUENCE [LARGE SCALE GENOMIC DNA]</scope>
    <source>
        <tissue evidence="12">Muscle</tissue>
    </source>
</reference>
<dbReference type="Proteomes" id="UP000283509">
    <property type="component" value="Unassembled WGS sequence"/>
</dbReference>
<evidence type="ECO:0000256" key="6">
    <source>
        <dbReference type="ARBA" id="ARBA00023136"/>
    </source>
</evidence>
<evidence type="ECO:0000313" key="12">
    <source>
        <dbReference type="EMBL" id="ROT68778.1"/>
    </source>
</evidence>
<feature type="transmembrane region" description="Helical" evidence="10">
    <location>
        <begin position="607"/>
        <end position="631"/>
    </location>
</feature>
<keyword evidence="8" id="KW-0325">Glycoprotein</keyword>
<evidence type="ECO:0000313" key="13">
    <source>
        <dbReference type="Proteomes" id="UP000283509"/>
    </source>
</evidence>
<dbReference type="InterPro" id="IPR001320">
    <property type="entry name" value="Iontro_rcpt_C"/>
</dbReference>
<dbReference type="GO" id="GO:0015276">
    <property type="term" value="F:ligand-gated monoatomic ion channel activity"/>
    <property type="evidence" value="ECO:0007669"/>
    <property type="project" value="InterPro"/>
</dbReference>
<evidence type="ECO:0000256" key="5">
    <source>
        <dbReference type="ARBA" id="ARBA00022989"/>
    </source>
</evidence>
<evidence type="ECO:0000256" key="2">
    <source>
        <dbReference type="ARBA" id="ARBA00008685"/>
    </source>
</evidence>
<accession>A0A3R7NWM0</accession>
<keyword evidence="6 10" id="KW-0472">Membrane</keyword>
<gene>
    <name evidence="12" type="ORF">C7M84_013070</name>
</gene>
<evidence type="ECO:0000259" key="11">
    <source>
        <dbReference type="Pfam" id="PF00060"/>
    </source>
</evidence>
<keyword evidence="5 10" id="KW-1133">Transmembrane helix</keyword>
<evidence type="ECO:0000256" key="7">
    <source>
        <dbReference type="ARBA" id="ARBA00023170"/>
    </source>
</evidence>
<organism evidence="12 13">
    <name type="scientific">Penaeus vannamei</name>
    <name type="common">Whiteleg shrimp</name>
    <name type="synonym">Litopenaeus vannamei</name>
    <dbReference type="NCBI Taxonomy" id="6689"/>
    <lineage>
        <taxon>Eukaryota</taxon>
        <taxon>Metazoa</taxon>
        <taxon>Ecdysozoa</taxon>
        <taxon>Arthropoda</taxon>
        <taxon>Crustacea</taxon>
        <taxon>Multicrustacea</taxon>
        <taxon>Malacostraca</taxon>
        <taxon>Eumalacostraca</taxon>
        <taxon>Eucarida</taxon>
        <taxon>Decapoda</taxon>
        <taxon>Dendrobranchiata</taxon>
        <taxon>Penaeoidea</taxon>
        <taxon>Penaeidae</taxon>
        <taxon>Penaeus</taxon>
    </lineage>
</organism>
<keyword evidence="7 12" id="KW-0675">Receptor</keyword>
<feature type="domain" description="Ionotropic glutamate receptor C-terminal" evidence="11">
    <location>
        <begin position="388"/>
        <end position="614"/>
    </location>
</feature>
<keyword evidence="13" id="KW-1185">Reference proteome</keyword>
<evidence type="ECO:0000256" key="8">
    <source>
        <dbReference type="ARBA" id="ARBA00023180"/>
    </source>
</evidence>
<evidence type="ECO:0000256" key="1">
    <source>
        <dbReference type="ARBA" id="ARBA00004651"/>
    </source>
</evidence>
<keyword evidence="3" id="KW-1003">Cell membrane</keyword>
<keyword evidence="4 10" id="KW-0812">Transmembrane</keyword>
<dbReference type="Gene3D" id="1.10.287.70">
    <property type="match status" value="1"/>
</dbReference>
<dbReference type="OrthoDB" id="6372948at2759"/>
<dbReference type="PANTHER" id="PTHR42643">
    <property type="entry name" value="IONOTROPIC RECEPTOR 20A-RELATED"/>
    <property type="match status" value="1"/>
</dbReference>
<feature type="transmembrane region" description="Helical" evidence="10">
    <location>
        <begin position="396"/>
        <end position="414"/>
    </location>
</feature>
<dbReference type="EMBL" id="QCYY01002635">
    <property type="protein sequence ID" value="ROT68778.1"/>
    <property type="molecule type" value="Genomic_DNA"/>
</dbReference>
<feature type="transmembrane region" description="Helical" evidence="10">
    <location>
        <begin position="12"/>
        <end position="33"/>
    </location>
</feature>
<protein>
    <submittedName>
        <fullName evidence="12">Variant Ionotropic Glutamate Receptor</fullName>
    </submittedName>
</protein>
<evidence type="ECO:0000256" key="9">
    <source>
        <dbReference type="SAM" id="MobiDB-lite"/>
    </source>
</evidence>
<dbReference type="PANTHER" id="PTHR42643:SF24">
    <property type="entry name" value="IONOTROPIC RECEPTOR 60A"/>
    <property type="match status" value="1"/>
</dbReference>
<name>A0A3R7NWM0_PENVA</name>
<feature type="region of interest" description="Disordered" evidence="9">
    <location>
        <begin position="569"/>
        <end position="592"/>
    </location>
</feature>
<dbReference type="GO" id="GO:0005886">
    <property type="term" value="C:plasma membrane"/>
    <property type="evidence" value="ECO:0007669"/>
    <property type="project" value="UniProtKB-SubCell"/>
</dbReference>
<dbReference type="AlphaFoldDB" id="A0A3R7NWM0"/>
<proteinExistence type="inferred from homology"/>
<comment type="subcellular location">
    <subcellularLocation>
        <location evidence="1">Cell membrane</location>
        <topology evidence="1">Multi-pass membrane protein</topology>
    </subcellularLocation>
</comment>
<feature type="transmembrane region" description="Helical" evidence="10">
    <location>
        <begin position="367"/>
        <end position="384"/>
    </location>
</feature>
<evidence type="ECO:0000256" key="3">
    <source>
        <dbReference type="ARBA" id="ARBA00022475"/>
    </source>
</evidence>
<dbReference type="SUPFAM" id="SSF53850">
    <property type="entry name" value="Periplasmic binding protein-like II"/>
    <property type="match status" value="1"/>
</dbReference>